<evidence type="ECO:0000313" key="2">
    <source>
        <dbReference type="EMBL" id="RPA82857.1"/>
    </source>
</evidence>
<evidence type="ECO:0000256" key="1">
    <source>
        <dbReference type="SAM" id="MobiDB-lite"/>
    </source>
</evidence>
<feature type="region of interest" description="Disordered" evidence="1">
    <location>
        <begin position="192"/>
        <end position="259"/>
    </location>
</feature>
<feature type="compositionally biased region" description="Basic and acidic residues" evidence="1">
    <location>
        <begin position="207"/>
        <end position="217"/>
    </location>
</feature>
<organism evidence="2 3">
    <name type="scientific">Ascobolus immersus RN42</name>
    <dbReference type="NCBI Taxonomy" id="1160509"/>
    <lineage>
        <taxon>Eukaryota</taxon>
        <taxon>Fungi</taxon>
        <taxon>Dikarya</taxon>
        <taxon>Ascomycota</taxon>
        <taxon>Pezizomycotina</taxon>
        <taxon>Pezizomycetes</taxon>
        <taxon>Pezizales</taxon>
        <taxon>Ascobolaceae</taxon>
        <taxon>Ascobolus</taxon>
    </lineage>
</organism>
<feature type="compositionally biased region" description="Basic residues" evidence="1">
    <location>
        <begin position="91"/>
        <end position="100"/>
    </location>
</feature>
<feature type="compositionally biased region" description="Pro residues" evidence="1">
    <location>
        <begin position="229"/>
        <end position="240"/>
    </location>
</feature>
<evidence type="ECO:0000313" key="3">
    <source>
        <dbReference type="Proteomes" id="UP000275078"/>
    </source>
</evidence>
<accession>A0A3N4IBP3</accession>
<dbReference type="Proteomes" id="UP000275078">
    <property type="component" value="Unassembled WGS sequence"/>
</dbReference>
<feature type="region of interest" description="Disordered" evidence="1">
    <location>
        <begin position="91"/>
        <end position="112"/>
    </location>
</feature>
<feature type="compositionally biased region" description="Polar residues" evidence="1">
    <location>
        <begin position="101"/>
        <end position="112"/>
    </location>
</feature>
<reference evidence="2 3" key="1">
    <citation type="journal article" date="2018" name="Nat. Ecol. Evol.">
        <title>Pezizomycetes genomes reveal the molecular basis of ectomycorrhizal truffle lifestyle.</title>
        <authorList>
            <person name="Murat C."/>
            <person name="Payen T."/>
            <person name="Noel B."/>
            <person name="Kuo A."/>
            <person name="Morin E."/>
            <person name="Chen J."/>
            <person name="Kohler A."/>
            <person name="Krizsan K."/>
            <person name="Balestrini R."/>
            <person name="Da Silva C."/>
            <person name="Montanini B."/>
            <person name="Hainaut M."/>
            <person name="Levati E."/>
            <person name="Barry K.W."/>
            <person name="Belfiori B."/>
            <person name="Cichocki N."/>
            <person name="Clum A."/>
            <person name="Dockter R.B."/>
            <person name="Fauchery L."/>
            <person name="Guy J."/>
            <person name="Iotti M."/>
            <person name="Le Tacon F."/>
            <person name="Lindquist E.A."/>
            <person name="Lipzen A."/>
            <person name="Malagnac F."/>
            <person name="Mello A."/>
            <person name="Molinier V."/>
            <person name="Miyauchi S."/>
            <person name="Poulain J."/>
            <person name="Riccioni C."/>
            <person name="Rubini A."/>
            <person name="Sitrit Y."/>
            <person name="Splivallo R."/>
            <person name="Traeger S."/>
            <person name="Wang M."/>
            <person name="Zifcakova L."/>
            <person name="Wipf D."/>
            <person name="Zambonelli A."/>
            <person name="Paolocci F."/>
            <person name="Nowrousian M."/>
            <person name="Ottonello S."/>
            <person name="Baldrian P."/>
            <person name="Spatafora J.W."/>
            <person name="Henrissat B."/>
            <person name="Nagy L.G."/>
            <person name="Aury J.M."/>
            <person name="Wincker P."/>
            <person name="Grigoriev I.V."/>
            <person name="Bonfante P."/>
            <person name="Martin F.M."/>
        </authorList>
    </citation>
    <scope>NUCLEOTIDE SEQUENCE [LARGE SCALE GENOMIC DNA]</scope>
    <source>
        <strain evidence="2 3">RN42</strain>
    </source>
</reference>
<dbReference type="AlphaFoldDB" id="A0A3N4IBP3"/>
<sequence>MHHLQRCRYVVVHFKRKEKGWIKRRRTVLGRVSSKSSIINMFTCERARSCDVATSTTIAKRNGLPAHFTSLIHASVTLLYSPSPFSTLHRRFSTNHHSRPNRTTTKNMSTLPQTPFPPHHLSVTYTLTILLHNLSKLHPYSTSPTSPRTPTRPKSPQEAEILDALSMLIGRTLFETALNVINSGRLIHYILPRPTPGPSSTHQEAPPPRKEERRLEIPDSDDESDGLSPSPPPPSPPPAAPITGDSSAQPDPTESAPASTGIYAFVPLPAPNARRAPIPITTLLSSWFCSCPSFTALSLGASYPVIPPFPDGFPGEEEGGWSEFDQVRGVFKWGGYYGVGGERKVDGCEHLVAAALIEGCPGLGKGRVQERIAKRGEVAGLMTGRSLNL</sequence>
<gene>
    <name evidence="2" type="ORF">BJ508DRAFT_375371</name>
</gene>
<keyword evidence="3" id="KW-1185">Reference proteome</keyword>
<proteinExistence type="predicted"/>
<feature type="compositionally biased region" description="Polar residues" evidence="1">
    <location>
        <begin position="244"/>
        <end position="258"/>
    </location>
</feature>
<name>A0A3N4IBP3_ASCIM</name>
<dbReference type="EMBL" id="ML119668">
    <property type="protein sequence ID" value="RPA82857.1"/>
    <property type="molecule type" value="Genomic_DNA"/>
</dbReference>
<protein>
    <submittedName>
        <fullName evidence="2">Uncharacterized protein</fullName>
    </submittedName>
</protein>